<evidence type="ECO:0000256" key="10">
    <source>
        <dbReference type="ARBA" id="ARBA00023176"/>
    </source>
</evidence>
<comment type="function">
    <text evidence="11">Component of the adaptor complexes which link clathrin to receptors in coated vesicles. Clathrin-associated protein complexes are believed to interact with the cytoplasmic tails of membrane proteins, leading to their selection and concentration.</text>
</comment>
<evidence type="ECO:0000256" key="12">
    <source>
        <dbReference type="ARBA" id="ARBA00030104"/>
    </source>
</evidence>
<feature type="domain" description="Grh/CP2 DB" evidence="16">
    <location>
        <begin position="71"/>
        <end position="300"/>
    </location>
</feature>
<dbReference type="PANTHER" id="PTHR11753">
    <property type="entry name" value="ADAPTOR COMPLEXES SMALL SUBUNIT FAMILY"/>
    <property type="match status" value="1"/>
</dbReference>
<evidence type="ECO:0000256" key="5">
    <source>
        <dbReference type="ARBA" id="ARBA00022448"/>
    </source>
</evidence>
<evidence type="ECO:0000256" key="11">
    <source>
        <dbReference type="ARBA" id="ARBA00025487"/>
    </source>
</evidence>
<evidence type="ECO:0000313" key="17">
    <source>
        <dbReference type="EMBL" id="OBZ81741.1"/>
    </source>
</evidence>
<evidence type="ECO:0000256" key="3">
    <source>
        <dbReference type="ARBA" id="ARBA00006972"/>
    </source>
</evidence>
<dbReference type="InterPro" id="IPR007604">
    <property type="entry name" value="CP2"/>
</dbReference>
<dbReference type="EMBL" id="LUGH01001073">
    <property type="protein sequence ID" value="OBZ81741.1"/>
    <property type="molecule type" value="Genomic_DNA"/>
</dbReference>
<dbReference type="GO" id="GO:0030122">
    <property type="term" value="C:AP-2 adaptor complex"/>
    <property type="evidence" value="ECO:0007669"/>
    <property type="project" value="InterPro"/>
</dbReference>
<keyword evidence="18" id="KW-1185">Reference proteome</keyword>
<dbReference type="GO" id="GO:0015031">
    <property type="term" value="P:protein transport"/>
    <property type="evidence" value="ECO:0007669"/>
    <property type="project" value="UniProtKB-KW"/>
</dbReference>
<evidence type="ECO:0000313" key="18">
    <source>
        <dbReference type="Proteomes" id="UP000093000"/>
    </source>
</evidence>
<evidence type="ECO:0000256" key="2">
    <source>
        <dbReference type="ARBA" id="ARBA00004277"/>
    </source>
</evidence>
<keyword evidence="7" id="KW-0254">Endocytosis</keyword>
<accession>A0A1C7MY84</accession>
<organism evidence="17 18">
    <name type="scientific">Choanephora cucurbitarum</name>
    <dbReference type="NCBI Taxonomy" id="101091"/>
    <lineage>
        <taxon>Eukaryota</taxon>
        <taxon>Fungi</taxon>
        <taxon>Fungi incertae sedis</taxon>
        <taxon>Mucoromycota</taxon>
        <taxon>Mucoromycotina</taxon>
        <taxon>Mucoromycetes</taxon>
        <taxon>Mucorales</taxon>
        <taxon>Mucorineae</taxon>
        <taxon>Choanephoraceae</taxon>
        <taxon>Choanephoroideae</taxon>
        <taxon>Choanephora</taxon>
    </lineage>
</organism>
<comment type="similarity">
    <text evidence="3">Belongs to the adaptor complexes small subunit family.</text>
</comment>
<dbReference type="GO" id="GO:0072583">
    <property type="term" value="P:clathrin-dependent endocytosis"/>
    <property type="evidence" value="ECO:0007669"/>
    <property type="project" value="InterPro"/>
</dbReference>
<evidence type="ECO:0000256" key="13">
    <source>
        <dbReference type="ARBA" id="ARBA00031686"/>
    </source>
</evidence>
<comment type="subunit">
    <text evidence="15">Adaptor protein complex 2 (AP-2) is a heterotetramer composed of two large adaptins (alpha-type subunit APL3 and beta-type subunit APL1), a medium chain (mu-type subunit APM4) and a small adaptin (sigma-type subunit APS2).</text>
</comment>
<evidence type="ECO:0000256" key="14">
    <source>
        <dbReference type="ARBA" id="ARBA00032648"/>
    </source>
</evidence>
<keyword evidence="5" id="KW-0813">Transport</keyword>
<dbReference type="Pfam" id="PF01217">
    <property type="entry name" value="Clat_adaptor_s"/>
    <property type="match status" value="1"/>
</dbReference>
<dbReference type="AlphaFoldDB" id="A0A1C7MY84"/>
<evidence type="ECO:0000256" key="6">
    <source>
        <dbReference type="ARBA" id="ARBA00022475"/>
    </source>
</evidence>
<dbReference type="OrthoDB" id="7680836at2759"/>
<keyword evidence="9" id="KW-0472">Membrane</keyword>
<comment type="subcellular location">
    <subcellularLocation>
        <location evidence="1">Cell membrane</location>
    </subcellularLocation>
    <subcellularLocation>
        <location evidence="2">Membrane</location>
        <location evidence="2">Coated pit</location>
        <topology evidence="2">Peripheral membrane protein</topology>
        <orientation evidence="2">Cytoplasmic side</orientation>
    </subcellularLocation>
</comment>
<comment type="caution">
    <text evidence="17">The sequence shown here is derived from an EMBL/GenBank/DDBJ whole genome shotgun (WGS) entry which is preliminary data.</text>
</comment>
<evidence type="ECO:0000256" key="7">
    <source>
        <dbReference type="ARBA" id="ARBA00022583"/>
    </source>
</evidence>
<dbReference type="Pfam" id="PF04516">
    <property type="entry name" value="CP2"/>
    <property type="match status" value="1"/>
</dbReference>
<dbReference type="PROSITE" id="PS51968">
    <property type="entry name" value="GRH_CP2_DB"/>
    <property type="match status" value="1"/>
</dbReference>
<dbReference type="InterPro" id="IPR011012">
    <property type="entry name" value="Longin-like_dom_sf"/>
</dbReference>
<dbReference type="InParanoid" id="A0A1C7MY84"/>
<dbReference type="Gene3D" id="3.30.450.60">
    <property type="match status" value="1"/>
</dbReference>
<reference evidence="17 18" key="1">
    <citation type="submission" date="2016-03" db="EMBL/GenBank/DDBJ databases">
        <title>Choanephora cucurbitarum.</title>
        <authorList>
            <person name="Min B."/>
            <person name="Park H."/>
            <person name="Park J.-H."/>
            <person name="Shin H.-D."/>
            <person name="Choi I.-G."/>
        </authorList>
    </citation>
    <scope>NUCLEOTIDE SEQUENCE [LARGE SCALE GENOMIC DNA]</scope>
    <source>
        <strain evidence="17 18">KUS-F28377</strain>
    </source>
</reference>
<evidence type="ECO:0000256" key="8">
    <source>
        <dbReference type="ARBA" id="ARBA00022927"/>
    </source>
</evidence>
<dbReference type="FunFam" id="3.30.450.60:FF:000011">
    <property type="entry name" value="AP complex subunit sigma"/>
    <property type="match status" value="1"/>
</dbReference>
<name>A0A1C7MY84_9FUNG</name>
<evidence type="ECO:0000259" key="16">
    <source>
        <dbReference type="PROSITE" id="PS51968"/>
    </source>
</evidence>
<evidence type="ECO:0000256" key="1">
    <source>
        <dbReference type="ARBA" id="ARBA00004236"/>
    </source>
</evidence>
<evidence type="ECO:0000256" key="4">
    <source>
        <dbReference type="ARBA" id="ARBA00013914"/>
    </source>
</evidence>
<keyword evidence="6" id="KW-1003">Cell membrane</keyword>
<gene>
    <name evidence="17" type="primary">aps-2</name>
    <name evidence="17" type="ORF">A0J61_10210</name>
</gene>
<dbReference type="InterPro" id="IPR027156">
    <property type="entry name" value="APS2"/>
</dbReference>
<keyword evidence="10" id="KW-0168">Coated pit</keyword>
<dbReference type="GO" id="GO:0035615">
    <property type="term" value="F:clathrin adaptor activity"/>
    <property type="evidence" value="ECO:0007669"/>
    <property type="project" value="InterPro"/>
</dbReference>
<protein>
    <recommendedName>
        <fullName evidence="4">AP-2 complex subunit sigma</fullName>
    </recommendedName>
    <alternativeName>
        <fullName evidence="12">Adaptin small chain</fullName>
    </alternativeName>
    <alternativeName>
        <fullName evidence="13">Clathrin assembly protein 2 sigma small chain</fullName>
    </alternativeName>
    <alternativeName>
        <fullName evidence="14">Sigma2-adaptin</fullName>
    </alternativeName>
</protein>
<dbReference type="InterPro" id="IPR022775">
    <property type="entry name" value="AP_mu_sigma_su"/>
</dbReference>
<dbReference type="InterPro" id="IPR016635">
    <property type="entry name" value="AP_complex_ssu"/>
</dbReference>
<keyword evidence="8" id="KW-0653">Protein transport</keyword>
<sequence>MDLFPLRQFHDNRHGRNATYSPLSSNQANHYLFLPPTSSNLSTPFNIPQHENNDLHEALDNTLLIDKPLSRNLRFEIILEAATAVTQRAEETTITYLNRGQTYGILLNDKNTQNEIISSTVSIGFHSTSHRRIAENYWKFWINQQKQENPRAIDIDINQSEGITELHFPSFDKISFKWNGRFGAKLFVRFNCLSTDFSRIKGVKGIPLRAQMESHVAGDSILARPEINEVCFCKVKLFRDKGAERKNKDDAKQISKQLEKVYGKADEKSLPLMYNVSLPCSVFNEIPGASASDSPDSTLDELPQKRIPRYHTRIMTAPAPSLFHRHQNNSLFQMKEEGYEYLQQKMITSLPAIDTNNIYSSDLSDTKETVFLHNPLSPPLTAETIYTPSAIIQPLEHNYSTCSLAASSLHELSVHQTIEDQEPLIGYSTEPNSQFDMPFTSQVMSQSIYDVFTPEEIQQCQEIYPVTTEYPSSEDYFYHTDQLHHPNTEMMMLQQQLQQHNQKASHIILNSNAASDMLLSSPARKKRRSNSKLNAGKIIKPVVIKESRQDVHNKRRHKMLRFILVQNRQGKTRLAKWYVPYEDEEKVKLKGEVHRLIAPRDQKNQSNFVEYRNYKIVYRRYAGLFFCVCVDANDNELAYLEAIHFFVEVLDAFFGNVCELDLVFNFYKVYAILDEVFLAGEIEETSKNVVLTRLDHLDKLE</sequence>
<dbReference type="CDD" id="cd14833">
    <property type="entry name" value="AP2_sigma"/>
    <property type="match status" value="1"/>
</dbReference>
<evidence type="ECO:0000256" key="15">
    <source>
        <dbReference type="ARBA" id="ARBA00062168"/>
    </source>
</evidence>
<dbReference type="SUPFAM" id="SSF64356">
    <property type="entry name" value="SNARE-like"/>
    <property type="match status" value="1"/>
</dbReference>
<evidence type="ECO:0000256" key="9">
    <source>
        <dbReference type="ARBA" id="ARBA00023136"/>
    </source>
</evidence>
<proteinExistence type="inferred from homology"/>
<dbReference type="STRING" id="101091.A0A1C7MY84"/>
<dbReference type="Proteomes" id="UP000093000">
    <property type="component" value="Unassembled WGS sequence"/>
</dbReference>